<dbReference type="Gene3D" id="3.40.50.80">
    <property type="entry name" value="Nucleotide-binding domain of ferredoxin-NADP reductase (FNR) module"/>
    <property type="match status" value="1"/>
</dbReference>
<feature type="transmembrane region" description="Helical" evidence="4">
    <location>
        <begin position="338"/>
        <end position="360"/>
    </location>
</feature>
<organism evidence="7 8">
    <name type="scientific">Sphingobium indicum BiD32</name>
    <dbReference type="NCBI Taxonomy" id="1301087"/>
    <lineage>
        <taxon>Bacteria</taxon>
        <taxon>Pseudomonadati</taxon>
        <taxon>Pseudomonadota</taxon>
        <taxon>Alphaproteobacteria</taxon>
        <taxon>Sphingomonadales</taxon>
        <taxon>Sphingomonadaceae</taxon>
        <taxon>Sphingobium</taxon>
    </lineage>
</organism>
<feature type="domain" description="Flavodoxin-like" evidence="5">
    <location>
        <begin position="387"/>
        <end position="520"/>
    </location>
</feature>
<dbReference type="InterPro" id="IPR017927">
    <property type="entry name" value="FAD-bd_FR_type"/>
</dbReference>
<dbReference type="PRINTS" id="PR00369">
    <property type="entry name" value="FLAVODOXIN"/>
</dbReference>
<evidence type="ECO:0000313" key="7">
    <source>
        <dbReference type="EMBL" id="CCW17323.1"/>
    </source>
</evidence>
<dbReference type="PROSITE" id="PS50902">
    <property type="entry name" value="FLAVODOXIN_LIKE"/>
    <property type="match status" value="1"/>
</dbReference>
<dbReference type="InterPro" id="IPR008254">
    <property type="entry name" value="Flavodoxin/NO_synth"/>
</dbReference>
<dbReference type="Pfam" id="PF03929">
    <property type="entry name" value="PepSY_TM"/>
    <property type="match status" value="1"/>
</dbReference>
<dbReference type="AlphaFoldDB" id="N1MPE9"/>
<dbReference type="InterPro" id="IPR029039">
    <property type="entry name" value="Flavoprotein-like_sf"/>
</dbReference>
<dbReference type="RefSeq" id="WP_006953763.1">
    <property type="nucleotide sequence ID" value="NZ_CAVK010000072.1"/>
</dbReference>
<keyword evidence="1" id="KW-0285">Flavoprotein</keyword>
<dbReference type="EC" id="1.8.1.2" evidence="7"/>
<dbReference type="EMBL" id="CAVK010000072">
    <property type="protein sequence ID" value="CCW17323.1"/>
    <property type="molecule type" value="Genomic_DNA"/>
</dbReference>
<keyword evidence="8" id="KW-1185">Reference proteome</keyword>
<dbReference type="InterPro" id="IPR039261">
    <property type="entry name" value="FNR_nucleotide-bd"/>
</dbReference>
<feature type="transmembrane region" description="Helical" evidence="4">
    <location>
        <begin position="12"/>
        <end position="34"/>
    </location>
</feature>
<dbReference type="InterPro" id="IPR001094">
    <property type="entry name" value="Flavdoxin-like"/>
</dbReference>
<dbReference type="InterPro" id="IPR001709">
    <property type="entry name" value="Flavoprot_Pyr_Nucl_cyt_Rdtase"/>
</dbReference>
<reference evidence="7 8" key="1">
    <citation type="submission" date="2013-03" db="EMBL/GenBank/DDBJ databases">
        <authorList>
            <person name="Le V."/>
        </authorList>
    </citation>
    <scope>NUCLEOTIDE SEQUENCE [LARGE SCALE GENOMIC DNA]</scope>
    <source>
        <strain evidence="7 8">BiD32</strain>
    </source>
</reference>
<dbReference type="SUPFAM" id="SSF63380">
    <property type="entry name" value="Riboflavin synthase domain-like"/>
    <property type="match status" value="1"/>
</dbReference>
<dbReference type="Proteomes" id="UP000013201">
    <property type="component" value="Unassembled WGS sequence"/>
</dbReference>
<evidence type="ECO:0000256" key="3">
    <source>
        <dbReference type="ARBA" id="ARBA00022982"/>
    </source>
</evidence>
<feature type="transmembrane region" description="Helical" evidence="4">
    <location>
        <begin position="190"/>
        <end position="215"/>
    </location>
</feature>
<feature type="domain" description="FAD-binding FR-type" evidence="6">
    <location>
        <begin position="534"/>
        <end position="688"/>
    </location>
</feature>
<evidence type="ECO:0000259" key="6">
    <source>
        <dbReference type="PROSITE" id="PS51384"/>
    </source>
</evidence>
<evidence type="ECO:0000256" key="2">
    <source>
        <dbReference type="ARBA" id="ARBA00022643"/>
    </source>
</evidence>
<dbReference type="PRINTS" id="PR00371">
    <property type="entry name" value="FPNCR"/>
</dbReference>
<keyword evidence="7" id="KW-0560">Oxidoreductase</keyword>
<accession>N1MPE9</accession>
<dbReference type="SUPFAM" id="SSF52343">
    <property type="entry name" value="Ferredoxin reductase-like, C-terminal NADP-linked domain"/>
    <property type="match status" value="1"/>
</dbReference>
<keyword evidence="2" id="KW-0288">FMN</keyword>
<dbReference type="PANTHER" id="PTHR34219:SF3">
    <property type="entry name" value="BLL7967 PROTEIN"/>
    <property type="match status" value="1"/>
</dbReference>
<protein>
    <submittedName>
        <fullName evidence="7">Sulfite reductase (NADPH)</fullName>
        <ecNumber evidence="7">1.8.1.2</ecNumber>
    </submittedName>
</protein>
<dbReference type="PROSITE" id="PS51384">
    <property type="entry name" value="FAD_FR"/>
    <property type="match status" value="1"/>
</dbReference>
<reference evidence="8" key="2">
    <citation type="submission" date="2013-04" db="EMBL/GenBank/DDBJ databases">
        <title>Bisphenol A degrading Sphingobium sp. strain BiD32.</title>
        <authorList>
            <person name="Nielsen J.L."/>
            <person name="Zhou N.A."/>
            <person name="Kjeldal H."/>
        </authorList>
    </citation>
    <scope>NUCLEOTIDE SEQUENCE [LARGE SCALE GENOMIC DNA]</scope>
    <source>
        <strain evidence="8">BiD32</strain>
    </source>
</reference>
<feature type="transmembrane region" description="Helical" evidence="4">
    <location>
        <begin position="141"/>
        <end position="163"/>
    </location>
</feature>
<proteinExistence type="predicted"/>
<evidence type="ECO:0000256" key="4">
    <source>
        <dbReference type="SAM" id="Phobius"/>
    </source>
</evidence>
<evidence type="ECO:0000256" key="1">
    <source>
        <dbReference type="ARBA" id="ARBA00022630"/>
    </source>
</evidence>
<dbReference type="Pfam" id="PF00258">
    <property type="entry name" value="Flavodoxin_1"/>
    <property type="match status" value="1"/>
</dbReference>
<dbReference type="GO" id="GO:0010181">
    <property type="term" value="F:FMN binding"/>
    <property type="evidence" value="ECO:0007669"/>
    <property type="project" value="InterPro"/>
</dbReference>
<dbReference type="InterPro" id="IPR005625">
    <property type="entry name" value="PepSY-ass_TM"/>
</dbReference>
<name>N1MPE9_9SPHN</name>
<dbReference type="GO" id="GO:0004783">
    <property type="term" value="F:sulfite reductase (NADPH) activity"/>
    <property type="evidence" value="ECO:0007669"/>
    <property type="project" value="UniProtKB-EC"/>
</dbReference>
<keyword evidence="3" id="KW-0813">Transport</keyword>
<evidence type="ECO:0000313" key="8">
    <source>
        <dbReference type="Proteomes" id="UP000013201"/>
    </source>
</evidence>
<dbReference type="PANTHER" id="PTHR34219">
    <property type="entry name" value="IRON-REGULATED INNER MEMBRANE PROTEIN-RELATED"/>
    <property type="match status" value="1"/>
</dbReference>
<keyword evidence="3" id="KW-0249">Electron transport</keyword>
<dbReference type="InterPro" id="IPR017938">
    <property type="entry name" value="Riboflavin_synthase-like_b-brl"/>
</dbReference>
<dbReference type="Gene3D" id="3.40.50.360">
    <property type="match status" value="1"/>
</dbReference>
<keyword evidence="4" id="KW-1133">Transmembrane helix</keyword>
<dbReference type="CDD" id="cd06200">
    <property type="entry name" value="SiR_like1"/>
    <property type="match status" value="1"/>
</dbReference>
<keyword evidence="4" id="KW-0472">Membrane</keyword>
<keyword evidence="4" id="KW-0812">Transmembrane</keyword>
<sequence>MMFRTLLFQLHWILGITAGFVLAVMGVSGALISFEDEILAALNPGVATVDPVDTPLLAPTELARRIEAQEPATRMTRLIFDRDPAKAAWVSYVDKASNKRGTSYVDPGTGKLLGEGRRHGFFDAVTRLHRWLALPGSGNGIGRQITGVSAIALVYFALSGLYLRWPKRPFDWRVWLTLDLRKTGRNLHRALHATVGGWVLIFYLVSASTGLWWSYGWYRDGVNHLLAAEAVDMGPKRRDGDRKAPADFAIAWDGFERTTAGRNYESVTATIRDNGEVQFRAKLPGARHDRVSDELTIDGVTGEALSVLPYAKRTLGQDIVTSIFEIHRGAYFGLVGRIGITLASLTMPLFTVTGLLLYLARRRRKRALALVTDNATTEAPPVSEATTLVAFASQTGTAERIARLTAEALPGAAVLPLVRLDEATLGHAERLLVVASTYGDGEPPDVARSFARKMMASHRDLSSIRYAVLALGDREYDDFCAFGHRLDRWLHESGAERLFDLVELDGDDPDAQRRWKQQLAGLGARADQPDWASAPMEDWRLVERRLLNPCSGGGPAFHIALEPLSPGFVRWSPGDILEVEPRHDPRRIDAFLAATPEDVAIAPRVVLEASVLPDCVDGPFDPARFRPLAHREYSIASIMESRRVELLVRQCTAEDGFLGLGSGWLTEIAPLGGIIRARIRSNPAFHPPADPSTPLILIGNGTGLAGLLVHLRHRAVSGGGPTWLFWGERHPDHDDLHGEELRDLRANGTLEVLEYAWSRLSGRQSYIQDKVTASATMVRQQVEAGAAIYVCGSVRGMAPAVDRVLRDIIGDMKLEQMAEQGKYRRDIY</sequence>
<evidence type="ECO:0000259" key="5">
    <source>
        <dbReference type="PROSITE" id="PS50902"/>
    </source>
</evidence>
<gene>
    <name evidence="7" type="ORF">EBBID32_16620</name>
</gene>
<comment type="caution">
    <text evidence="7">The sequence shown here is derived from an EMBL/GenBank/DDBJ whole genome shotgun (WGS) entry which is preliminary data.</text>
</comment>
<dbReference type="SUPFAM" id="SSF52218">
    <property type="entry name" value="Flavoproteins"/>
    <property type="match status" value="1"/>
</dbReference>